<dbReference type="PRINTS" id="PR00598">
    <property type="entry name" value="HTHMARR"/>
</dbReference>
<dbReference type="OrthoDB" id="9806864at2"/>
<evidence type="ECO:0000256" key="3">
    <source>
        <dbReference type="ARBA" id="ARBA00023015"/>
    </source>
</evidence>
<keyword evidence="8" id="KW-1185">Reference proteome</keyword>
<dbReference type="InterPro" id="IPR000835">
    <property type="entry name" value="HTH_MarR-typ"/>
</dbReference>
<dbReference type="InterPro" id="IPR036390">
    <property type="entry name" value="WH_DNA-bd_sf"/>
</dbReference>
<dbReference type="Pfam" id="PF22381">
    <property type="entry name" value="Staph_reg_Sar_Rot"/>
    <property type="match status" value="1"/>
</dbReference>
<gene>
    <name evidence="7" type="ORF">C6571_09495</name>
</gene>
<protein>
    <submittedName>
        <fullName evidence="7">MarR family transcriptional regulator</fullName>
    </submittedName>
</protein>
<accession>A0A2S0N018</accession>
<dbReference type="RefSeq" id="WP_106446471.1">
    <property type="nucleotide sequence ID" value="NZ_CP027669.1"/>
</dbReference>
<dbReference type="GO" id="GO:0003700">
    <property type="term" value="F:DNA-binding transcription factor activity"/>
    <property type="evidence" value="ECO:0007669"/>
    <property type="project" value="InterPro"/>
</dbReference>
<dbReference type="SUPFAM" id="SSF46785">
    <property type="entry name" value="Winged helix' DNA-binding domain"/>
    <property type="match status" value="1"/>
</dbReference>
<dbReference type="InterPro" id="IPR039422">
    <property type="entry name" value="MarR/SlyA-like"/>
</dbReference>
<evidence type="ECO:0000313" key="8">
    <source>
        <dbReference type="Proteomes" id="UP000239326"/>
    </source>
</evidence>
<sequence length="168" mass="18522">MPACPSPSSPPELLLDHQLCFALYSASLAMTKVYKPLLEALGLTYPQYLVLLVLWEQDDLPVSHIGERLFLDSGTLTPLLKRLESAGWLQRTRDSADERRVRITLTPAGRALQQQARSVPACVRTHSQLEWPQIRALTQQLQALRGTLAAGRTAADPVSPPPAPQVQP</sequence>
<dbReference type="GO" id="GO:0003677">
    <property type="term" value="F:DNA binding"/>
    <property type="evidence" value="ECO:0007669"/>
    <property type="project" value="UniProtKB-KW"/>
</dbReference>
<dbReference type="KEGG" id="simp:C6571_09495"/>
<evidence type="ECO:0000256" key="2">
    <source>
        <dbReference type="ARBA" id="ARBA00022490"/>
    </source>
</evidence>
<dbReference type="InterPro" id="IPR055166">
    <property type="entry name" value="Transc_reg_Sar_Rot_HTH"/>
</dbReference>
<comment type="subcellular location">
    <subcellularLocation>
        <location evidence="1">Cytoplasm</location>
    </subcellularLocation>
</comment>
<proteinExistence type="predicted"/>
<dbReference type="PANTHER" id="PTHR33164">
    <property type="entry name" value="TRANSCRIPTIONAL REGULATOR, MARR FAMILY"/>
    <property type="match status" value="1"/>
</dbReference>
<feature type="domain" description="HTH marR-type" evidence="6">
    <location>
        <begin position="16"/>
        <end position="143"/>
    </location>
</feature>
<dbReference type="Gene3D" id="1.10.10.10">
    <property type="entry name" value="Winged helix-like DNA-binding domain superfamily/Winged helix DNA-binding domain"/>
    <property type="match status" value="1"/>
</dbReference>
<dbReference type="GO" id="GO:0006950">
    <property type="term" value="P:response to stress"/>
    <property type="evidence" value="ECO:0007669"/>
    <property type="project" value="TreeGrafter"/>
</dbReference>
<evidence type="ECO:0000256" key="5">
    <source>
        <dbReference type="ARBA" id="ARBA00023163"/>
    </source>
</evidence>
<reference evidence="7 8" key="1">
    <citation type="submission" date="2018-03" db="EMBL/GenBank/DDBJ databases">
        <title>Genome sequencing of Simplicispira sp.</title>
        <authorList>
            <person name="Kim S.-J."/>
            <person name="Heo J."/>
            <person name="Kwon S.-W."/>
        </authorList>
    </citation>
    <scope>NUCLEOTIDE SEQUENCE [LARGE SCALE GENOMIC DNA]</scope>
    <source>
        <strain evidence="7 8">SC1-8</strain>
    </source>
</reference>
<dbReference type="InterPro" id="IPR036388">
    <property type="entry name" value="WH-like_DNA-bd_sf"/>
</dbReference>
<organism evidence="7 8">
    <name type="scientific">Simplicispira suum</name>
    <dbReference type="NCBI Taxonomy" id="2109915"/>
    <lineage>
        <taxon>Bacteria</taxon>
        <taxon>Pseudomonadati</taxon>
        <taxon>Pseudomonadota</taxon>
        <taxon>Betaproteobacteria</taxon>
        <taxon>Burkholderiales</taxon>
        <taxon>Comamonadaceae</taxon>
        <taxon>Simplicispira</taxon>
    </lineage>
</organism>
<dbReference type="EMBL" id="CP027669">
    <property type="protein sequence ID" value="AVO41494.1"/>
    <property type="molecule type" value="Genomic_DNA"/>
</dbReference>
<keyword evidence="4" id="KW-0238">DNA-binding</keyword>
<dbReference type="AlphaFoldDB" id="A0A2S0N018"/>
<dbReference type="GO" id="GO:0005737">
    <property type="term" value="C:cytoplasm"/>
    <property type="evidence" value="ECO:0007669"/>
    <property type="project" value="UniProtKB-SubCell"/>
</dbReference>
<evidence type="ECO:0000256" key="4">
    <source>
        <dbReference type="ARBA" id="ARBA00023125"/>
    </source>
</evidence>
<evidence type="ECO:0000313" key="7">
    <source>
        <dbReference type="EMBL" id="AVO41494.1"/>
    </source>
</evidence>
<keyword evidence="3" id="KW-0805">Transcription regulation</keyword>
<evidence type="ECO:0000259" key="6">
    <source>
        <dbReference type="PROSITE" id="PS50995"/>
    </source>
</evidence>
<dbReference type="PANTHER" id="PTHR33164:SF5">
    <property type="entry name" value="ORGANIC HYDROPEROXIDE RESISTANCE TRANSCRIPTIONAL REGULATOR"/>
    <property type="match status" value="1"/>
</dbReference>
<keyword evidence="2" id="KW-0963">Cytoplasm</keyword>
<dbReference type="Proteomes" id="UP000239326">
    <property type="component" value="Chromosome"/>
</dbReference>
<keyword evidence="5" id="KW-0804">Transcription</keyword>
<name>A0A2S0N018_9BURK</name>
<dbReference type="FunFam" id="1.10.10.10:FF:000163">
    <property type="entry name" value="MarR family transcriptional regulator"/>
    <property type="match status" value="1"/>
</dbReference>
<dbReference type="PROSITE" id="PS50995">
    <property type="entry name" value="HTH_MARR_2"/>
    <property type="match status" value="1"/>
</dbReference>
<dbReference type="SMART" id="SM00347">
    <property type="entry name" value="HTH_MARR"/>
    <property type="match status" value="1"/>
</dbReference>
<evidence type="ECO:0000256" key="1">
    <source>
        <dbReference type="ARBA" id="ARBA00004496"/>
    </source>
</evidence>